<gene>
    <name evidence="5" type="ORF">BFV95_0276</name>
</gene>
<dbReference type="Pfam" id="PF03965">
    <property type="entry name" value="Penicillinase_R"/>
    <property type="match status" value="1"/>
</dbReference>
<protein>
    <submittedName>
        <fullName evidence="5">Penicillinase repressor family protein</fullName>
    </submittedName>
</protein>
<dbReference type="GO" id="GO:0003677">
    <property type="term" value="F:DNA binding"/>
    <property type="evidence" value="ECO:0007669"/>
    <property type="project" value="UniProtKB-KW"/>
</dbReference>
<evidence type="ECO:0000256" key="2">
    <source>
        <dbReference type="ARBA" id="ARBA00023015"/>
    </source>
</evidence>
<evidence type="ECO:0000256" key="3">
    <source>
        <dbReference type="ARBA" id="ARBA00023125"/>
    </source>
</evidence>
<dbReference type="SUPFAM" id="SSF46785">
    <property type="entry name" value="Winged helix' DNA-binding domain"/>
    <property type="match status" value="1"/>
</dbReference>
<reference evidence="5 6" key="1">
    <citation type="submission" date="2016-09" db="EMBL/GenBank/DDBJ databases">
        <title>Draft Genome Sequence of four Alteromonas macleodii strains isolated from copper coupons and grown long-term at elevated copper levels.</title>
        <authorList>
            <person name="Cusick K."/>
            <person name="Dale J."/>
            <person name="Little B."/>
            <person name="Biffinger J."/>
        </authorList>
    </citation>
    <scope>NUCLEOTIDE SEQUENCE [LARGE SCALE GENOMIC DNA]</scope>
    <source>
        <strain evidence="5 6">KCP01</strain>
    </source>
</reference>
<dbReference type="GO" id="GO:0045892">
    <property type="term" value="P:negative regulation of DNA-templated transcription"/>
    <property type="evidence" value="ECO:0007669"/>
    <property type="project" value="InterPro"/>
</dbReference>
<keyword evidence="6" id="KW-1185">Reference proteome</keyword>
<dbReference type="Gene3D" id="1.10.10.10">
    <property type="entry name" value="Winged helix-like DNA-binding domain superfamily/Winged helix DNA-binding domain"/>
    <property type="match status" value="1"/>
</dbReference>
<dbReference type="InterPro" id="IPR036390">
    <property type="entry name" value="WH_DNA-bd_sf"/>
</dbReference>
<keyword evidence="4" id="KW-0804">Transcription</keyword>
<proteinExistence type="inferred from homology"/>
<dbReference type="EMBL" id="MIPY01000004">
    <property type="protein sequence ID" value="OES37610.1"/>
    <property type="molecule type" value="Genomic_DNA"/>
</dbReference>
<evidence type="ECO:0000256" key="1">
    <source>
        <dbReference type="ARBA" id="ARBA00011046"/>
    </source>
</evidence>
<comment type="similarity">
    <text evidence="1">Belongs to the BlaI transcriptional regulatory family.</text>
</comment>
<name>A0A1E7DJ68_ALTMA</name>
<accession>A0A1E7DJ68</accession>
<evidence type="ECO:0000313" key="5">
    <source>
        <dbReference type="EMBL" id="OES37610.1"/>
    </source>
</evidence>
<evidence type="ECO:0000256" key="4">
    <source>
        <dbReference type="ARBA" id="ARBA00023163"/>
    </source>
</evidence>
<dbReference type="InterPro" id="IPR036388">
    <property type="entry name" value="WH-like_DNA-bd_sf"/>
</dbReference>
<dbReference type="Proteomes" id="UP000095392">
    <property type="component" value="Unassembled WGS sequence"/>
</dbReference>
<dbReference type="AlphaFoldDB" id="A0A1E7DJ68"/>
<organism evidence="5 6">
    <name type="scientific">Alteromonas macleodii</name>
    <name type="common">Pseudoalteromonas macleodii</name>
    <dbReference type="NCBI Taxonomy" id="28108"/>
    <lineage>
        <taxon>Bacteria</taxon>
        <taxon>Pseudomonadati</taxon>
        <taxon>Pseudomonadota</taxon>
        <taxon>Gammaproteobacteria</taxon>
        <taxon>Alteromonadales</taxon>
        <taxon>Alteromonadaceae</taxon>
        <taxon>Alteromonas/Salinimonas group</taxon>
        <taxon>Alteromonas</taxon>
    </lineage>
</organism>
<comment type="caution">
    <text evidence="5">The sequence shown here is derived from an EMBL/GenBank/DDBJ whole genome shotgun (WGS) entry which is preliminary data.</text>
</comment>
<sequence>MNLGELEKLVLHYLWKHKDVDVKQLYSHFINVRGGSLNTYQSTLDRLFKKGLLARKKEGHAYIYNTKVERYELIGQLIKSVASDFIAGDDSSLIAAFSSISSEFSVDQLTKLEQLIEEQKKLKSVNKD</sequence>
<keyword evidence="3" id="KW-0238">DNA-binding</keyword>
<dbReference type="RefSeq" id="WP_012516825.1">
    <property type="nucleotide sequence ID" value="NZ_CP012202.1"/>
</dbReference>
<keyword evidence="2" id="KW-0805">Transcription regulation</keyword>
<dbReference type="InterPro" id="IPR005650">
    <property type="entry name" value="BlaI_family"/>
</dbReference>
<evidence type="ECO:0000313" key="6">
    <source>
        <dbReference type="Proteomes" id="UP000095392"/>
    </source>
</evidence>